<evidence type="ECO:0000256" key="7">
    <source>
        <dbReference type="ARBA" id="ARBA00044712"/>
    </source>
</evidence>
<dbReference type="InterPro" id="IPR029063">
    <property type="entry name" value="SAM-dependent_MTases_sf"/>
</dbReference>
<feature type="region of interest" description="Disordered" evidence="8">
    <location>
        <begin position="705"/>
        <end position="798"/>
    </location>
</feature>
<dbReference type="InterPro" id="IPR001202">
    <property type="entry name" value="WW_dom"/>
</dbReference>
<protein>
    <recommendedName>
        <fullName evidence="1">mRNA (guanine-N(7))-methyltransferase</fullName>
        <ecNumber evidence="1">2.1.1.56</ecNumber>
    </recommendedName>
</protein>
<dbReference type="PANTHER" id="PTHR12189">
    <property type="entry name" value="MRNA GUANINE-7- METHYLTRANSFERASE"/>
    <property type="match status" value="1"/>
</dbReference>
<keyword evidence="12" id="KW-1185">Reference proteome</keyword>
<keyword evidence="2" id="KW-0489">Methyltransferase</keyword>
<organism evidence="11 12">
    <name type="scientific">Thraustotheca clavata</name>
    <dbReference type="NCBI Taxonomy" id="74557"/>
    <lineage>
        <taxon>Eukaryota</taxon>
        <taxon>Sar</taxon>
        <taxon>Stramenopiles</taxon>
        <taxon>Oomycota</taxon>
        <taxon>Saprolegniomycetes</taxon>
        <taxon>Saprolegniales</taxon>
        <taxon>Achlyaceae</taxon>
        <taxon>Thraustotheca</taxon>
    </lineage>
</organism>
<dbReference type="GO" id="GO:0005634">
    <property type="term" value="C:nucleus"/>
    <property type="evidence" value="ECO:0007669"/>
    <property type="project" value="TreeGrafter"/>
</dbReference>
<keyword evidence="3" id="KW-0808">Transferase</keyword>
<comment type="catalytic activity">
    <reaction evidence="7">
        <text>a 5'-end (5'-triphosphoguanosine)-ribonucleoside in mRNA + S-adenosyl-L-methionine = a 5'-end (N(7)-methyl 5'-triphosphoguanosine)-ribonucleoside in mRNA + S-adenosyl-L-homocysteine</text>
        <dbReference type="Rhea" id="RHEA:67008"/>
        <dbReference type="Rhea" id="RHEA-COMP:17166"/>
        <dbReference type="Rhea" id="RHEA-COMP:17167"/>
        <dbReference type="ChEBI" id="CHEBI:57856"/>
        <dbReference type="ChEBI" id="CHEBI:59789"/>
        <dbReference type="ChEBI" id="CHEBI:156461"/>
        <dbReference type="ChEBI" id="CHEBI:167617"/>
        <dbReference type="EC" id="2.1.1.56"/>
    </reaction>
</comment>
<keyword evidence="4" id="KW-0949">S-adenosyl-L-methionine</keyword>
<dbReference type="SUPFAM" id="SSF53474">
    <property type="entry name" value="alpha/beta-Hydrolases"/>
    <property type="match status" value="1"/>
</dbReference>
<evidence type="ECO:0000259" key="10">
    <source>
        <dbReference type="PROSITE" id="PS51562"/>
    </source>
</evidence>
<evidence type="ECO:0000256" key="3">
    <source>
        <dbReference type="ARBA" id="ARBA00022679"/>
    </source>
</evidence>
<feature type="compositionally biased region" description="Polar residues" evidence="8">
    <location>
        <begin position="716"/>
        <end position="727"/>
    </location>
</feature>
<dbReference type="InterPro" id="IPR001375">
    <property type="entry name" value="Peptidase_S9_cat"/>
</dbReference>
<proteinExistence type="predicted"/>
<dbReference type="GO" id="GO:0006508">
    <property type="term" value="P:proteolysis"/>
    <property type="evidence" value="ECO:0007669"/>
    <property type="project" value="InterPro"/>
</dbReference>
<dbReference type="SUPFAM" id="SSF53335">
    <property type="entry name" value="S-adenosyl-L-methionine-dependent methyltransferases"/>
    <property type="match status" value="1"/>
</dbReference>
<feature type="domain" description="MRNA cap 0 methyltransferase" evidence="10">
    <location>
        <begin position="826"/>
        <end position="1149"/>
    </location>
</feature>
<keyword evidence="6" id="KW-0507">mRNA processing</keyword>
<dbReference type="PROSITE" id="PS51562">
    <property type="entry name" value="RNA_CAP0_MT"/>
    <property type="match status" value="1"/>
</dbReference>
<comment type="caution">
    <text evidence="11">The sequence shown here is derived from an EMBL/GenBank/DDBJ whole genome shotgun (WGS) entry which is preliminary data.</text>
</comment>
<feature type="domain" description="WW" evidence="9">
    <location>
        <begin position="647"/>
        <end position="681"/>
    </location>
</feature>
<dbReference type="SUPFAM" id="SSF82171">
    <property type="entry name" value="DPP6 N-terminal domain-like"/>
    <property type="match status" value="1"/>
</dbReference>
<keyword evidence="5" id="KW-0694">RNA-binding</keyword>
<evidence type="ECO:0000256" key="8">
    <source>
        <dbReference type="SAM" id="MobiDB-lite"/>
    </source>
</evidence>
<evidence type="ECO:0000256" key="6">
    <source>
        <dbReference type="ARBA" id="ARBA00023042"/>
    </source>
</evidence>
<accession>A0A1V9Z7P2</accession>
<sequence>MDQLVPLRVLFGNAEFASPLVSPDGKQIAYLAPASNGVMNIFVKTIDSQDTTQLTQESQRPIRFFQWATNGTHLLYVQDLNGNERFHLYAVHVASQTTVDLTPFESAKVLTISRLTSFFYNKVNRLTSSKHPNVVIVGINDRDSKLFDMYQINIITGDRQLVAINPGNVEQWIADADLNIRAIVQRTDDGAGTKTLCFRHDDTDEYLELTRWDLNDEVAPLQLNEDGSGIYVLTSQGESTPNRTLRLVLLSSSDGTELQDIAHHPRADITDVVFNQNGEIDYAVYEYLMPEKVFVNASVQDDFTILADTASGNIEILSRTADDSAWTVGIAPDNGSQRFYHYNRSSKNLSFLGYEQPALEEYSFAHMTPVEIPCSDNETQVGYLTLPVGEKQSNLPLILVVHGGPWTRDHWSFDQRHQWLASRGYAVLSVNYRSSTGFGLRWVHLGNKQWGQAMQQDLTDAVNWAIKSGYANPTRVAIYGRSYGGYAALAGLAFTPNMYVCGVDVVGPSNIKTLLAATPPDWDAVKKMFALRIGPVASDINFNESISPLFHVDKMTKPLLIGQGLNDPRVPKSESDQIAKALYLKGQNVQYILYTDEGHGFHRPPNKIDFAQRTEEFLSSILGGKHAAKDEEATKTSSAILIDVSSLGPPPGWEILTSRSKGLEYYYHKNTRKQYWVDKDLPMGWSYIIEEGHRKRYFDITDKNGTLTYTKPAKPDTTQQRRGSNSLMDLLSPMPRNESPPQEPPAKSLKRAHEHDESSKKRAYEPDESSRKRPYKADDNSNKQAYEADESSRKRARVDNAMTDQQQTAEFYSSLQRASTGDRADSLLYHMRAMNNWIKSVLIREKCSTNCRVLDLACGKGGDMMKWAKQNVSMYMGVDIAQGSLEDAVGRIQKNRQLSQMDVQLVQGDLGKVSLLQDTLYCWNAKDQWHHAVPVLAPYSFDMVSMQFSFHYMFCDHQSAHLFFNTLRSMLPPGGTFIATTIDPDRMMQKLMASVGEYEEDGVTPAPIRIFDSKKREMCTIRMDPTTRARLLYNGAPNAEAYFEGQGNDNDDEGYGLRYKFTLRDGEDEQAVDLPEYLIPNSLLHELIVQNGFQLELQENFQSFVERYSQLPRHRELLHKMHVLNYNGTLSDVEWEIVSLYQVLAFRKLN</sequence>
<dbReference type="PANTHER" id="PTHR12189:SF2">
    <property type="entry name" value="MRNA CAP GUANINE-N7 METHYLTRANSFERASE"/>
    <property type="match status" value="1"/>
</dbReference>
<dbReference type="STRING" id="74557.A0A1V9Z7P2"/>
<evidence type="ECO:0000256" key="5">
    <source>
        <dbReference type="ARBA" id="ARBA00022884"/>
    </source>
</evidence>
<dbReference type="Gene3D" id="3.40.50.150">
    <property type="entry name" value="Vaccinia Virus protein VP39"/>
    <property type="match status" value="1"/>
</dbReference>
<evidence type="ECO:0000256" key="1">
    <source>
        <dbReference type="ARBA" id="ARBA00011926"/>
    </source>
</evidence>
<dbReference type="GO" id="GO:0008236">
    <property type="term" value="F:serine-type peptidase activity"/>
    <property type="evidence" value="ECO:0007669"/>
    <property type="project" value="InterPro"/>
</dbReference>
<dbReference type="Proteomes" id="UP000243217">
    <property type="component" value="Unassembled WGS sequence"/>
</dbReference>
<name>A0A1V9Z7P2_9STRA</name>
<dbReference type="EC" id="2.1.1.56" evidence="1"/>
<dbReference type="Gene3D" id="3.40.50.1820">
    <property type="entry name" value="alpha/beta hydrolase"/>
    <property type="match status" value="1"/>
</dbReference>
<dbReference type="OrthoDB" id="416344at2759"/>
<dbReference type="InterPro" id="IPR011042">
    <property type="entry name" value="6-blade_b-propeller_TolB-like"/>
</dbReference>
<dbReference type="InterPro" id="IPR029058">
    <property type="entry name" value="AB_hydrolase_fold"/>
</dbReference>
<dbReference type="PROSITE" id="PS50020">
    <property type="entry name" value="WW_DOMAIN_2"/>
    <property type="match status" value="1"/>
</dbReference>
<keyword evidence="6" id="KW-0506">mRNA capping</keyword>
<dbReference type="GO" id="GO:0003723">
    <property type="term" value="F:RNA binding"/>
    <property type="evidence" value="ECO:0007669"/>
    <property type="project" value="UniProtKB-KW"/>
</dbReference>
<dbReference type="CDD" id="cd02440">
    <property type="entry name" value="AdoMet_MTases"/>
    <property type="match status" value="1"/>
</dbReference>
<gene>
    <name evidence="11" type="ORF">THRCLA_08284</name>
</gene>
<dbReference type="Gene3D" id="2.120.10.30">
    <property type="entry name" value="TolB, C-terminal domain"/>
    <property type="match status" value="1"/>
</dbReference>
<evidence type="ECO:0000313" key="12">
    <source>
        <dbReference type="Proteomes" id="UP000243217"/>
    </source>
</evidence>
<dbReference type="Pfam" id="PF03291">
    <property type="entry name" value="mRNA_G-N7_MeTrfase"/>
    <property type="match status" value="2"/>
</dbReference>
<dbReference type="EMBL" id="JNBS01002214">
    <property type="protein sequence ID" value="OQR93999.1"/>
    <property type="molecule type" value="Genomic_DNA"/>
</dbReference>
<dbReference type="InterPro" id="IPR004971">
    <property type="entry name" value="mRNA_G-N7_MeTrfase_dom"/>
</dbReference>
<dbReference type="Pfam" id="PF00326">
    <property type="entry name" value="Peptidase_S9"/>
    <property type="match status" value="1"/>
</dbReference>
<evidence type="ECO:0000256" key="4">
    <source>
        <dbReference type="ARBA" id="ARBA00022691"/>
    </source>
</evidence>
<feature type="compositionally biased region" description="Basic and acidic residues" evidence="8">
    <location>
        <begin position="751"/>
        <end position="781"/>
    </location>
</feature>
<evidence type="ECO:0000313" key="11">
    <source>
        <dbReference type="EMBL" id="OQR93999.1"/>
    </source>
</evidence>
<evidence type="ECO:0000259" key="9">
    <source>
        <dbReference type="PROSITE" id="PS50020"/>
    </source>
</evidence>
<dbReference type="InterPro" id="IPR039753">
    <property type="entry name" value="RG7MT1"/>
</dbReference>
<dbReference type="SMART" id="SM00456">
    <property type="entry name" value="WW"/>
    <property type="match status" value="1"/>
</dbReference>
<dbReference type="GO" id="GO:0004482">
    <property type="term" value="F:mRNA 5'-cap (guanine-N7-)-methyltransferase activity"/>
    <property type="evidence" value="ECO:0007669"/>
    <property type="project" value="UniProtKB-EC"/>
</dbReference>
<dbReference type="CDD" id="cd00201">
    <property type="entry name" value="WW"/>
    <property type="match status" value="1"/>
</dbReference>
<evidence type="ECO:0000256" key="2">
    <source>
        <dbReference type="ARBA" id="ARBA00022603"/>
    </source>
</evidence>
<dbReference type="AlphaFoldDB" id="A0A1V9Z7P2"/>
<reference evidence="11 12" key="1">
    <citation type="journal article" date="2014" name="Genome Biol. Evol.">
        <title>The secreted proteins of Achlya hypogyna and Thraustotheca clavata identify the ancestral oomycete secretome and reveal gene acquisitions by horizontal gene transfer.</title>
        <authorList>
            <person name="Misner I."/>
            <person name="Blouin N."/>
            <person name="Leonard G."/>
            <person name="Richards T.A."/>
            <person name="Lane C.E."/>
        </authorList>
    </citation>
    <scope>NUCLEOTIDE SEQUENCE [LARGE SCALE GENOMIC DNA]</scope>
    <source>
        <strain evidence="11 12">ATCC 34112</strain>
    </source>
</reference>